<dbReference type="KEGG" id="acp:A2cp1_3327"/>
<evidence type="ECO:0000256" key="7">
    <source>
        <dbReference type="ARBA" id="ARBA00022833"/>
    </source>
</evidence>
<keyword evidence="14" id="KW-1185">Reference proteome</keyword>
<comment type="cofactor">
    <cofactor evidence="10">
        <name>Zn(2+)</name>
        <dbReference type="ChEBI" id="CHEBI:29105"/>
    </cofactor>
    <text evidence="10">Binds 1 zinc ion per subunit.</text>
</comment>
<evidence type="ECO:0000256" key="3">
    <source>
        <dbReference type="ARBA" id="ARBA00022723"/>
    </source>
</evidence>
<organism evidence="13 14">
    <name type="scientific">Anaeromyxobacter dehalogenans (strain ATCC BAA-258 / DSM 21875 / 2CP-1)</name>
    <dbReference type="NCBI Taxonomy" id="455488"/>
    <lineage>
        <taxon>Bacteria</taxon>
        <taxon>Pseudomonadati</taxon>
        <taxon>Myxococcota</taxon>
        <taxon>Myxococcia</taxon>
        <taxon>Myxococcales</taxon>
        <taxon>Cystobacterineae</taxon>
        <taxon>Anaeromyxobacteraceae</taxon>
        <taxon>Anaeromyxobacter</taxon>
    </lineage>
</organism>
<evidence type="ECO:0000256" key="5">
    <source>
        <dbReference type="ARBA" id="ARBA00022741"/>
    </source>
</evidence>
<dbReference type="Pfam" id="PF03193">
    <property type="entry name" value="RsgA_GTPase"/>
    <property type="match status" value="1"/>
</dbReference>
<dbReference type="Gene3D" id="1.10.40.50">
    <property type="entry name" value="Probable gtpase engc, domain 3"/>
    <property type="match status" value="1"/>
</dbReference>
<dbReference type="GO" id="GO:0042274">
    <property type="term" value="P:ribosomal small subunit biogenesis"/>
    <property type="evidence" value="ECO:0007669"/>
    <property type="project" value="UniProtKB-UniRule"/>
</dbReference>
<dbReference type="PROSITE" id="PS51721">
    <property type="entry name" value="G_CP"/>
    <property type="match status" value="1"/>
</dbReference>
<feature type="binding site" evidence="10">
    <location>
        <position position="280"/>
    </location>
    <ligand>
        <name>Zn(2+)</name>
        <dbReference type="ChEBI" id="CHEBI:29105"/>
    </ligand>
</feature>
<dbReference type="InterPro" id="IPR004881">
    <property type="entry name" value="Ribosome_biogen_GTPase_RsgA"/>
</dbReference>
<gene>
    <name evidence="10" type="primary">rsgA</name>
    <name evidence="13" type="ordered locus">A2cp1_3327</name>
</gene>
<dbReference type="GO" id="GO:0046872">
    <property type="term" value="F:metal ion binding"/>
    <property type="evidence" value="ECO:0007669"/>
    <property type="project" value="UniProtKB-KW"/>
</dbReference>
<keyword evidence="9 10" id="KW-0342">GTP-binding</keyword>
<dbReference type="GO" id="GO:0019843">
    <property type="term" value="F:rRNA binding"/>
    <property type="evidence" value="ECO:0007669"/>
    <property type="project" value="UniProtKB-KW"/>
</dbReference>
<evidence type="ECO:0000259" key="12">
    <source>
        <dbReference type="PROSITE" id="PS51721"/>
    </source>
</evidence>
<evidence type="ECO:0000259" key="11">
    <source>
        <dbReference type="PROSITE" id="PS50936"/>
    </source>
</evidence>
<dbReference type="EMBL" id="CP001359">
    <property type="protein sequence ID" value="ACL66661.1"/>
    <property type="molecule type" value="Genomic_DNA"/>
</dbReference>
<feature type="binding site" evidence="10">
    <location>
        <begin position="195"/>
        <end position="203"/>
    </location>
    <ligand>
        <name>GTP</name>
        <dbReference type="ChEBI" id="CHEBI:37565"/>
    </ligand>
</feature>
<evidence type="ECO:0000256" key="8">
    <source>
        <dbReference type="ARBA" id="ARBA00022884"/>
    </source>
</evidence>
<evidence type="ECO:0000256" key="10">
    <source>
        <dbReference type="HAMAP-Rule" id="MF_01820"/>
    </source>
</evidence>
<dbReference type="EC" id="3.6.1.-" evidence="10"/>
<dbReference type="GO" id="GO:0005737">
    <property type="term" value="C:cytoplasm"/>
    <property type="evidence" value="ECO:0007669"/>
    <property type="project" value="UniProtKB-SubCell"/>
</dbReference>
<feature type="binding site" evidence="10">
    <location>
        <begin position="143"/>
        <end position="146"/>
    </location>
    <ligand>
        <name>GTP</name>
        <dbReference type="ChEBI" id="CHEBI:37565"/>
    </ligand>
</feature>
<dbReference type="RefSeq" id="WP_015934472.1">
    <property type="nucleotide sequence ID" value="NC_011891.1"/>
</dbReference>
<evidence type="ECO:0000256" key="6">
    <source>
        <dbReference type="ARBA" id="ARBA00022801"/>
    </source>
</evidence>
<dbReference type="PANTHER" id="PTHR32120:SF10">
    <property type="entry name" value="SMALL RIBOSOMAL SUBUNIT BIOGENESIS GTPASE RSGA"/>
    <property type="match status" value="1"/>
</dbReference>
<sequence>MSTLAALGWGPYFSAQLSSEEASTLLVGRVVADRGRRLRVRFEAGDRLAIVPGHLLGAEPVPVAGDFVLTTPGEPPVIARVLERRSALSRNAAGRATVEQVLAANVDVVLVVQGLDEGAHPRRLERTLAAVHASGAEPAVVLTKADLVPDLGEALAEARAAAAGAPVLVASGVSGEGLDALAGLVGPGRTAVFVGPSGAGKSTLVNALLGRAEQPVGAVRARDVRGRHTTTARRLFELPGAGCVIDGPGIRELRLWDAGGLAAAFDDVAALAAGCRFRDCRHAGEPGCAVAGAVEAGRLDAGRLESLRKLEREAALQEARRGGAAARAEKLRWRPIKKAQRRMYRDRDRG</sequence>
<comment type="subcellular location">
    <subcellularLocation>
        <location evidence="10">Cytoplasm</location>
    </subcellularLocation>
</comment>
<keyword evidence="4 10" id="KW-0699">rRNA-binding</keyword>
<evidence type="ECO:0000256" key="4">
    <source>
        <dbReference type="ARBA" id="ARBA00022730"/>
    </source>
</evidence>
<comment type="similarity">
    <text evidence="10">Belongs to the TRAFAC class YlqF/YawG GTPase family. RsgA subfamily.</text>
</comment>
<proteinExistence type="inferred from homology"/>
<reference evidence="13" key="1">
    <citation type="submission" date="2009-01" db="EMBL/GenBank/DDBJ databases">
        <title>Complete sequence of Anaeromyxobacter dehalogenans 2CP-1.</title>
        <authorList>
            <consortium name="US DOE Joint Genome Institute"/>
            <person name="Lucas S."/>
            <person name="Copeland A."/>
            <person name="Lapidus A."/>
            <person name="Glavina del Rio T."/>
            <person name="Dalin E."/>
            <person name="Tice H."/>
            <person name="Bruce D."/>
            <person name="Goodwin L."/>
            <person name="Pitluck S."/>
            <person name="Saunders E."/>
            <person name="Brettin T."/>
            <person name="Detter J.C."/>
            <person name="Han C."/>
            <person name="Larimer F."/>
            <person name="Land M."/>
            <person name="Hauser L."/>
            <person name="Kyrpides N."/>
            <person name="Ovchinnikova G."/>
            <person name="Beliaev A.S."/>
            <person name="Richardson P."/>
        </authorList>
    </citation>
    <scope>NUCLEOTIDE SEQUENCE</scope>
    <source>
        <strain evidence="13">2CP-1</strain>
    </source>
</reference>
<dbReference type="InterPro" id="IPR027417">
    <property type="entry name" value="P-loop_NTPase"/>
</dbReference>
<feature type="binding site" evidence="10">
    <location>
        <position position="288"/>
    </location>
    <ligand>
        <name>Zn(2+)</name>
        <dbReference type="ChEBI" id="CHEBI:29105"/>
    </ligand>
</feature>
<dbReference type="InterPro" id="IPR030378">
    <property type="entry name" value="G_CP_dom"/>
</dbReference>
<protein>
    <recommendedName>
        <fullName evidence="10">Small ribosomal subunit biogenesis GTPase RsgA</fullName>
        <ecNumber evidence="10">3.6.1.-</ecNumber>
    </recommendedName>
</protein>
<dbReference type="InterPro" id="IPR010914">
    <property type="entry name" value="RsgA_GTPase_dom"/>
</dbReference>
<keyword evidence="7 10" id="KW-0862">Zinc</keyword>
<dbReference type="PROSITE" id="PS50936">
    <property type="entry name" value="ENGC_GTPASE"/>
    <property type="match status" value="1"/>
</dbReference>
<dbReference type="HAMAP" id="MF_01820">
    <property type="entry name" value="GTPase_RsgA"/>
    <property type="match status" value="1"/>
</dbReference>
<feature type="domain" description="CP-type G" evidence="12">
    <location>
        <begin position="95"/>
        <end position="253"/>
    </location>
</feature>
<keyword evidence="8 10" id="KW-0694">RNA-binding</keyword>
<comment type="function">
    <text evidence="10">One of several proteins that assist in the late maturation steps of the functional core of the 30S ribosomal subunit. Helps release RbfA from mature subunits. May play a role in the assembly of ribosomal proteins into the subunit. Circularly permuted GTPase that catalyzes slow GTP hydrolysis, GTPase activity is stimulated by the 30S ribosomal subunit.</text>
</comment>
<name>B8JHE9_ANAD2</name>
<keyword evidence="5 10" id="KW-0547">Nucleotide-binding</keyword>
<dbReference type="AlphaFoldDB" id="B8JHE9"/>
<accession>B8JHE9</accession>
<dbReference type="PANTHER" id="PTHR32120">
    <property type="entry name" value="SMALL RIBOSOMAL SUBUNIT BIOGENESIS GTPASE RSGA"/>
    <property type="match status" value="1"/>
</dbReference>
<comment type="subunit">
    <text evidence="10">Monomer. Associates with 30S ribosomal subunit, binds 16S rRNA.</text>
</comment>
<keyword evidence="3 10" id="KW-0479">Metal-binding</keyword>
<evidence type="ECO:0000313" key="14">
    <source>
        <dbReference type="Proteomes" id="UP000007089"/>
    </source>
</evidence>
<keyword evidence="1 10" id="KW-0963">Cytoplasm</keyword>
<feature type="binding site" evidence="10">
    <location>
        <position position="282"/>
    </location>
    <ligand>
        <name>Zn(2+)</name>
        <dbReference type="ChEBI" id="CHEBI:29105"/>
    </ligand>
</feature>
<dbReference type="HOGENOM" id="CLU_033617_0_1_7"/>
<keyword evidence="6 10" id="KW-0378">Hydrolase</keyword>
<dbReference type="NCBIfam" id="TIGR00157">
    <property type="entry name" value="ribosome small subunit-dependent GTPase A"/>
    <property type="match status" value="1"/>
</dbReference>
<dbReference type="GO" id="GO:0005525">
    <property type="term" value="F:GTP binding"/>
    <property type="evidence" value="ECO:0007669"/>
    <property type="project" value="UniProtKB-UniRule"/>
</dbReference>
<dbReference type="Proteomes" id="UP000007089">
    <property type="component" value="Chromosome"/>
</dbReference>
<dbReference type="CDD" id="cd01854">
    <property type="entry name" value="YjeQ_EngC"/>
    <property type="match status" value="1"/>
</dbReference>
<feature type="domain" description="EngC GTPase" evidence="11">
    <location>
        <begin position="104"/>
        <end position="251"/>
    </location>
</feature>
<keyword evidence="2 10" id="KW-0690">Ribosome biogenesis</keyword>
<evidence type="ECO:0000256" key="2">
    <source>
        <dbReference type="ARBA" id="ARBA00022517"/>
    </source>
</evidence>
<dbReference type="Gene3D" id="3.40.50.300">
    <property type="entry name" value="P-loop containing nucleotide triphosphate hydrolases"/>
    <property type="match status" value="1"/>
</dbReference>
<evidence type="ECO:0000256" key="1">
    <source>
        <dbReference type="ARBA" id="ARBA00022490"/>
    </source>
</evidence>
<feature type="binding site" evidence="10">
    <location>
        <position position="275"/>
    </location>
    <ligand>
        <name>Zn(2+)</name>
        <dbReference type="ChEBI" id="CHEBI:29105"/>
    </ligand>
</feature>
<evidence type="ECO:0000313" key="13">
    <source>
        <dbReference type="EMBL" id="ACL66661.1"/>
    </source>
</evidence>
<evidence type="ECO:0000256" key="9">
    <source>
        <dbReference type="ARBA" id="ARBA00023134"/>
    </source>
</evidence>
<dbReference type="GO" id="GO:0003924">
    <property type="term" value="F:GTPase activity"/>
    <property type="evidence" value="ECO:0007669"/>
    <property type="project" value="UniProtKB-UniRule"/>
</dbReference>
<dbReference type="SUPFAM" id="SSF52540">
    <property type="entry name" value="P-loop containing nucleoside triphosphate hydrolases"/>
    <property type="match status" value="1"/>
</dbReference>